<evidence type="ECO:0000256" key="11">
    <source>
        <dbReference type="ARBA" id="ARBA00023096"/>
    </source>
</evidence>
<evidence type="ECO:0000256" key="5">
    <source>
        <dbReference type="ARBA" id="ARBA00007301"/>
    </source>
</evidence>
<evidence type="ECO:0000256" key="10">
    <source>
        <dbReference type="ARBA" id="ARBA00023002"/>
    </source>
</evidence>
<evidence type="ECO:0000256" key="2">
    <source>
        <dbReference type="ARBA" id="ARBA00003691"/>
    </source>
</evidence>
<dbReference type="GO" id="GO:0008615">
    <property type="term" value="P:pyridoxine biosynthetic process"/>
    <property type="evidence" value="ECO:0007669"/>
    <property type="project" value="UniProtKB-KW"/>
</dbReference>
<feature type="domain" description="Pyridoxine 5'-phosphate oxidase dimerisation C-terminal" evidence="13">
    <location>
        <begin position="128"/>
        <end position="182"/>
    </location>
</feature>
<sequence>MCLATATRNGCPSARYMLCKEYGKEGFKFFTNYGSNKAQDMEENPYVAATFYWVALNRSVRIEGYVEKLSEEESTKYFQERPIPNQISAASSCQSTPIESRDILRERESVLEKEYLKPGKKVPKPNFWGGYIIRPTSFEFWQGQTNRLHDRIKFRRLQECEVPDGKLLHQGEDGWVYERLQP</sequence>
<name>A0A212EHZ5_DANPL</name>
<accession>A0A212EHZ5</accession>
<dbReference type="PANTHER" id="PTHR10851:SF0">
    <property type="entry name" value="PYRIDOXINE-5'-PHOSPHATE OXIDASE"/>
    <property type="match status" value="1"/>
</dbReference>
<dbReference type="InParanoid" id="A0A212EHZ5"/>
<dbReference type="PROSITE" id="PS01064">
    <property type="entry name" value="PYRIDOX_OXIDASE"/>
    <property type="match status" value="1"/>
</dbReference>
<dbReference type="FunCoup" id="A0A212EHZ5">
    <property type="interactions" value="922"/>
</dbReference>
<gene>
    <name evidence="14" type="ORF">KGM_209750</name>
</gene>
<comment type="pathway">
    <text evidence="3">Cofactor metabolism; pyridoxal 5'-phosphate salvage; pyridoxal 5'-phosphate from pyridoxamine 5'-phosphate: step 1/1.</text>
</comment>
<evidence type="ECO:0000259" key="12">
    <source>
        <dbReference type="Pfam" id="PF01243"/>
    </source>
</evidence>
<dbReference type="PIRSF" id="PIRSF000190">
    <property type="entry name" value="Pyd_amn-ph_oxd"/>
    <property type="match status" value="1"/>
</dbReference>
<keyword evidence="9" id="KW-0288">FMN</keyword>
<evidence type="ECO:0000256" key="4">
    <source>
        <dbReference type="ARBA" id="ARBA00005037"/>
    </source>
</evidence>
<dbReference type="FunFam" id="2.30.110.10:FF:000005">
    <property type="entry name" value="NAD(P)H-hydrate epimerase"/>
    <property type="match status" value="1"/>
</dbReference>
<dbReference type="Gene3D" id="2.30.110.10">
    <property type="entry name" value="Electron Transport, Fmn-binding Protein, Chain A"/>
    <property type="match status" value="1"/>
</dbReference>
<dbReference type="Pfam" id="PF01243">
    <property type="entry name" value="PNPOx_N"/>
    <property type="match status" value="1"/>
</dbReference>
<dbReference type="eggNOG" id="KOG2586">
    <property type="taxonomic scope" value="Eukaryota"/>
</dbReference>
<dbReference type="UniPathway" id="UPA01068">
    <property type="reaction ID" value="UER00304"/>
</dbReference>
<keyword evidence="11" id="KW-0664">Pyridoxine biosynthesis</keyword>
<reference evidence="14 15" key="1">
    <citation type="journal article" date="2011" name="Cell">
        <title>The monarch butterfly genome yields insights into long-distance migration.</title>
        <authorList>
            <person name="Zhan S."/>
            <person name="Merlin C."/>
            <person name="Boore J.L."/>
            <person name="Reppert S.M."/>
        </authorList>
    </citation>
    <scope>NUCLEOTIDE SEQUENCE [LARGE SCALE GENOMIC DNA]</scope>
    <source>
        <strain evidence="14">F-2</strain>
    </source>
</reference>
<dbReference type="InterPro" id="IPR011576">
    <property type="entry name" value="Pyridox_Oxase_N"/>
</dbReference>
<dbReference type="InterPro" id="IPR019576">
    <property type="entry name" value="Pyridoxamine_oxidase_dimer_C"/>
</dbReference>
<evidence type="ECO:0000256" key="8">
    <source>
        <dbReference type="ARBA" id="ARBA00022630"/>
    </source>
</evidence>
<keyword evidence="8" id="KW-0285">Flavoprotein</keyword>
<evidence type="ECO:0000259" key="13">
    <source>
        <dbReference type="Pfam" id="PF10590"/>
    </source>
</evidence>
<dbReference type="InterPro" id="IPR000659">
    <property type="entry name" value="Pyridox_Oxase"/>
</dbReference>
<keyword evidence="15" id="KW-1185">Reference proteome</keyword>
<protein>
    <recommendedName>
        <fullName evidence="7">pyridoxal 5'-phosphate synthase</fullName>
        <ecNumber evidence="7">1.4.3.5</ecNumber>
    </recommendedName>
</protein>
<comment type="caution">
    <text evidence="14">The sequence shown here is derived from an EMBL/GenBank/DDBJ whole genome shotgun (WGS) entry which is preliminary data.</text>
</comment>
<evidence type="ECO:0000256" key="3">
    <source>
        <dbReference type="ARBA" id="ARBA00004738"/>
    </source>
</evidence>
<dbReference type="AlphaFoldDB" id="A0A212EHZ5"/>
<evidence type="ECO:0000313" key="15">
    <source>
        <dbReference type="Proteomes" id="UP000007151"/>
    </source>
</evidence>
<evidence type="ECO:0000256" key="7">
    <source>
        <dbReference type="ARBA" id="ARBA00012801"/>
    </source>
</evidence>
<comment type="function">
    <text evidence="2">Catalyzes the oxidation of either pyridoxine 5'-phosphate (PNP) or pyridoxamine 5'-phosphate (PMP) into pyridoxal 5'-phosphate (PLP).</text>
</comment>
<dbReference type="PANTHER" id="PTHR10851">
    <property type="entry name" value="PYRIDOXINE-5-PHOSPHATE OXIDASE"/>
    <property type="match status" value="1"/>
</dbReference>
<organism evidence="14 15">
    <name type="scientific">Danaus plexippus plexippus</name>
    <dbReference type="NCBI Taxonomy" id="278856"/>
    <lineage>
        <taxon>Eukaryota</taxon>
        <taxon>Metazoa</taxon>
        <taxon>Ecdysozoa</taxon>
        <taxon>Arthropoda</taxon>
        <taxon>Hexapoda</taxon>
        <taxon>Insecta</taxon>
        <taxon>Pterygota</taxon>
        <taxon>Neoptera</taxon>
        <taxon>Endopterygota</taxon>
        <taxon>Lepidoptera</taxon>
        <taxon>Glossata</taxon>
        <taxon>Ditrysia</taxon>
        <taxon>Papilionoidea</taxon>
        <taxon>Nymphalidae</taxon>
        <taxon>Danainae</taxon>
        <taxon>Danaini</taxon>
        <taxon>Danaina</taxon>
        <taxon>Danaus</taxon>
        <taxon>Danaus</taxon>
    </lineage>
</organism>
<dbReference type="GO" id="GO:0010181">
    <property type="term" value="F:FMN binding"/>
    <property type="evidence" value="ECO:0007669"/>
    <property type="project" value="InterPro"/>
</dbReference>
<dbReference type="GO" id="GO:0004733">
    <property type="term" value="F:pyridoxamine phosphate oxidase activity"/>
    <property type="evidence" value="ECO:0007669"/>
    <property type="project" value="UniProtKB-EC"/>
</dbReference>
<feature type="domain" description="Pyridoxamine 5'-phosphate oxidase N-terminal" evidence="12">
    <location>
        <begin position="1"/>
        <end position="104"/>
    </location>
</feature>
<dbReference type="EMBL" id="AGBW02014758">
    <property type="protein sequence ID" value="OWR41108.1"/>
    <property type="molecule type" value="Genomic_DNA"/>
</dbReference>
<dbReference type="STRING" id="278856.A0A212EHZ5"/>
<dbReference type="InterPro" id="IPR019740">
    <property type="entry name" value="Pyridox_Oxase_CS"/>
</dbReference>
<dbReference type="NCBIfam" id="NF004231">
    <property type="entry name" value="PRK05679.1"/>
    <property type="match status" value="1"/>
</dbReference>
<evidence type="ECO:0000256" key="9">
    <source>
        <dbReference type="ARBA" id="ARBA00022643"/>
    </source>
</evidence>
<evidence type="ECO:0000256" key="6">
    <source>
        <dbReference type="ARBA" id="ARBA00011738"/>
    </source>
</evidence>
<evidence type="ECO:0000313" key="14">
    <source>
        <dbReference type="EMBL" id="OWR41108.1"/>
    </source>
</evidence>
<dbReference type="Pfam" id="PF10590">
    <property type="entry name" value="PNP_phzG_C"/>
    <property type="match status" value="1"/>
</dbReference>
<proteinExistence type="inferred from homology"/>
<comment type="similarity">
    <text evidence="5">Belongs to the pyridoxamine 5'-phosphate oxidase family.</text>
</comment>
<comment type="cofactor">
    <cofactor evidence="1">
        <name>FMN</name>
        <dbReference type="ChEBI" id="CHEBI:58210"/>
    </cofactor>
</comment>
<comment type="pathway">
    <text evidence="4">Cofactor metabolism; pyridoxal 5'-phosphate salvage; pyridoxal 5'-phosphate from pyridoxine 5'-phosphate: step 1/1.</text>
</comment>
<comment type="subunit">
    <text evidence="6">Homodimer.</text>
</comment>
<keyword evidence="10" id="KW-0560">Oxidoreductase</keyword>
<evidence type="ECO:0000256" key="1">
    <source>
        <dbReference type="ARBA" id="ARBA00001917"/>
    </source>
</evidence>
<dbReference type="KEGG" id="dpl:KGM_209750"/>
<dbReference type="NCBIfam" id="TIGR00558">
    <property type="entry name" value="pdxH"/>
    <property type="match status" value="1"/>
</dbReference>
<dbReference type="InterPro" id="IPR012349">
    <property type="entry name" value="Split_barrel_FMN-bd"/>
</dbReference>
<dbReference type="SUPFAM" id="SSF50475">
    <property type="entry name" value="FMN-binding split barrel"/>
    <property type="match status" value="1"/>
</dbReference>
<dbReference type="EC" id="1.4.3.5" evidence="7"/>
<dbReference type="Proteomes" id="UP000007151">
    <property type="component" value="Unassembled WGS sequence"/>
</dbReference>